<dbReference type="Proteomes" id="UP000308600">
    <property type="component" value="Unassembled WGS sequence"/>
</dbReference>
<evidence type="ECO:0000313" key="2">
    <source>
        <dbReference type="Proteomes" id="UP000308600"/>
    </source>
</evidence>
<reference evidence="1 2" key="1">
    <citation type="journal article" date="2019" name="Nat. Ecol. Evol.">
        <title>Megaphylogeny resolves global patterns of mushroom evolution.</title>
        <authorList>
            <person name="Varga T."/>
            <person name="Krizsan K."/>
            <person name="Foldi C."/>
            <person name="Dima B."/>
            <person name="Sanchez-Garcia M."/>
            <person name="Sanchez-Ramirez S."/>
            <person name="Szollosi G.J."/>
            <person name="Szarkandi J.G."/>
            <person name="Papp V."/>
            <person name="Albert L."/>
            <person name="Andreopoulos W."/>
            <person name="Angelini C."/>
            <person name="Antonin V."/>
            <person name="Barry K.W."/>
            <person name="Bougher N.L."/>
            <person name="Buchanan P."/>
            <person name="Buyck B."/>
            <person name="Bense V."/>
            <person name="Catcheside P."/>
            <person name="Chovatia M."/>
            <person name="Cooper J."/>
            <person name="Damon W."/>
            <person name="Desjardin D."/>
            <person name="Finy P."/>
            <person name="Geml J."/>
            <person name="Haridas S."/>
            <person name="Hughes K."/>
            <person name="Justo A."/>
            <person name="Karasinski D."/>
            <person name="Kautmanova I."/>
            <person name="Kiss B."/>
            <person name="Kocsube S."/>
            <person name="Kotiranta H."/>
            <person name="LaButti K.M."/>
            <person name="Lechner B.E."/>
            <person name="Liimatainen K."/>
            <person name="Lipzen A."/>
            <person name="Lukacs Z."/>
            <person name="Mihaltcheva S."/>
            <person name="Morgado L.N."/>
            <person name="Niskanen T."/>
            <person name="Noordeloos M.E."/>
            <person name="Ohm R.A."/>
            <person name="Ortiz-Santana B."/>
            <person name="Ovrebo C."/>
            <person name="Racz N."/>
            <person name="Riley R."/>
            <person name="Savchenko A."/>
            <person name="Shiryaev A."/>
            <person name="Soop K."/>
            <person name="Spirin V."/>
            <person name="Szebenyi C."/>
            <person name="Tomsovsky M."/>
            <person name="Tulloss R.E."/>
            <person name="Uehling J."/>
            <person name="Grigoriev I.V."/>
            <person name="Vagvolgyi C."/>
            <person name="Papp T."/>
            <person name="Martin F.M."/>
            <person name="Miettinen O."/>
            <person name="Hibbett D.S."/>
            <person name="Nagy L.G."/>
        </authorList>
    </citation>
    <scope>NUCLEOTIDE SEQUENCE [LARGE SCALE GENOMIC DNA]</scope>
    <source>
        <strain evidence="1 2">NL-1719</strain>
    </source>
</reference>
<sequence>MSPNRKSQRVSVTKPYTRLPQATTLSDAAQERKDVFNDRDQYNIEDQPGCPTYAQFKMVEASYLTSLTPKRQGKALISQSMFDRIWDVLTQTSGDISHETPQFRFWARRMFTIVRTDDPILQNSGLSQGPVREVLLHDGLLVAIQEQLYELLCHCHGYTNHGGRDKTCALIRTNYSWVPKELVAQFVKACPTCILKK</sequence>
<proteinExistence type="predicted"/>
<feature type="non-terminal residue" evidence="1">
    <location>
        <position position="197"/>
    </location>
</feature>
<gene>
    <name evidence="1" type="ORF">BDN72DRAFT_768304</name>
</gene>
<keyword evidence="2" id="KW-1185">Reference proteome</keyword>
<accession>A0ACD3AT79</accession>
<name>A0ACD3AT79_9AGAR</name>
<protein>
    <submittedName>
        <fullName evidence="1">Uncharacterized protein</fullName>
    </submittedName>
</protein>
<evidence type="ECO:0000313" key="1">
    <source>
        <dbReference type="EMBL" id="TFK69173.1"/>
    </source>
</evidence>
<dbReference type="EMBL" id="ML208335">
    <property type="protein sequence ID" value="TFK69173.1"/>
    <property type="molecule type" value="Genomic_DNA"/>
</dbReference>
<organism evidence="1 2">
    <name type="scientific">Pluteus cervinus</name>
    <dbReference type="NCBI Taxonomy" id="181527"/>
    <lineage>
        <taxon>Eukaryota</taxon>
        <taxon>Fungi</taxon>
        <taxon>Dikarya</taxon>
        <taxon>Basidiomycota</taxon>
        <taxon>Agaricomycotina</taxon>
        <taxon>Agaricomycetes</taxon>
        <taxon>Agaricomycetidae</taxon>
        <taxon>Agaricales</taxon>
        <taxon>Pluteineae</taxon>
        <taxon>Pluteaceae</taxon>
        <taxon>Pluteus</taxon>
    </lineage>
</organism>